<dbReference type="InterPro" id="IPR008914">
    <property type="entry name" value="PEBP"/>
</dbReference>
<dbReference type="NCBIfam" id="TIGR00481">
    <property type="entry name" value="YbhB/YbcL family Raf kinase inhibitor-like protein"/>
    <property type="match status" value="1"/>
</dbReference>
<evidence type="ECO:0000313" key="3">
    <source>
        <dbReference type="Proteomes" id="UP000186221"/>
    </source>
</evidence>
<keyword evidence="3" id="KW-1185">Reference proteome</keyword>
<dbReference type="AlphaFoldDB" id="A0A1N7MWJ9"/>
<evidence type="ECO:0000256" key="1">
    <source>
        <dbReference type="SAM" id="SignalP"/>
    </source>
</evidence>
<dbReference type="InterPro" id="IPR036610">
    <property type="entry name" value="PEBP-like_sf"/>
</dbReference>
<dbReference type="SUPFAM" id="SSF49777">
    <property type="entry name" value="PEBP-like"/>
    <property type="match status" value="1"/>
</dbReference>
<dbReference type="STRING" id="453582.SAMN05421580_106243"/>
<evidence type="ECO:0000313" key="2">
    <source>
        <dbReference type="EMBL" id="SIS90466.1"/>
    </source>
</evidence>
<proteinExistence type="predicted"/>
<dbReference type="Gene3D" id="3.90.280.10">
    <property type="entry name" value="PEBP-like"/>
    <property type="match status" value="1"/>
</dbReference>
<dbReference type="EMBL" id="FTOG01000006">
    <property type="protein sequence ID" value="SIS90466.1"/>
    <property type="molecule type" value="Genomic_DNA"/>
</dbReference>
<dbReference type="InterPro" id="IPR005247">
    <property type="entry name" value="YbhB_YbcL/LppC-like"/>
</dbReference>
<sequence length="182" mass="19109">MSSFASKSVFSALFAFFLTAPLHAEMSLTSADIAPDTTIGDAFVFNGFGCTGPNTSPALAWEGAPEGTNSYIVNVYDPDAPTGSGFWHWAVFDLPASVTELPQGAASALPEGAMQARNDYSANDWGGPCPPEGDTPHRYVFTVYAMPQEKLGIDETASGAVVGFFAHTSSLDSASFTATYGR</sequence>
<dbReference type="PANTHER" id="PTHR30289:SF1">
    <property type="entry name" value="PEBP (PHOSPHATIDYLETHANOLAMINE-BINDING PROTEIN) FAMILY PROTEIN"/>
    <property type="match status" value="1"/>
</dbReference>
<accession>A0A1N7MWJ9</accession>
<gene>
    <name evidence="2" type="ORF">SAMN05421580_106243</name>
</gene>
<keyword evidence="1" id="KW-0732">Signal</keyword>
<protein>
    <submittedName>
        <fullName evidence="2">Phospholipid-binding protein, PBP family</fullName>
    </submittedName>
</protein>
<feature type="signal peptide" evidence="1">
    <location>
        <begin position="1"/>
        <end position="24"/>
    </location>
</feature>
<name>A0A1N7MWJ9_9RHOB</name>
<reference evidence="3" key="1">
    <citation type="submission" date="2017-01" db="EMBL/GenBank/DDBJ databases">
        <authorList>
            <person name="Varghese N."/>
            <person name="Submissions S."/>
        </authorList>
    </citation>
    <scope>NUCLEOTIDE SEQUENCE [LARGE SCALE GENOMIC DNA]</scope>
    <source>
        <strain evidence="3">DSM 19945</strain>
    </source>
</reference>
<dbReference type="Proteomes" id="UP000186221">
    <property type="component" value="Unassembled WGS sequence"/>
</dbReference>
<dbReference type="CDD" id="cd00865">
    <property type="entry name" value="PEBP_bact_arch"/>
    <property type="match status" value="1"/>
</dbReference>
<dbReference type="Pfam" id="PF01161">
    <property type="entry name" value="PBP"/>
    <property type="match status" value="1"/>
</dbReference>
<organism evidence="2 3">
    <name type="scientific">Rhodobacter aestuarii</name>
    <dbReference type="NCBI Taxonomy" id="453582"/>
    <lineage>
        <taxon>Bacteria</taxon>
        <taxon>Pseudomonadati</taxon>
        <taxon>Pseudomonadota</taxon>
        <taxon>Alphaproteobacteria</taxon>
        <taxon>Rhodobacterales</taxon>
        <taxon>Rhodobacter group</taxon>
        <taxon>Rhodobacter</taxon>
    </lineage>
</organism>
<dbReference type="PANTHER" id="PTHR30289">
    <property type="entry name" value="UNCHARACTERIZED PROTEIN YBCL-RELATED"/>
    <property type="match status" value="1"/>
</dbReference>
<dbReference type="OrthoDB" id="9797506at2"/>
<feature type="chain" id="PRO_5012704126" evidence="1">
    <location>
        <begin position="25"/>
        <end position="182"/>
    </location>
</feature>